<dbReference type="KEGG" id="dbk:DGMP_35540"/>
<dbReference type="EMBL" id="AP024086">
    <property type="protein sequence ID" value="BCL62861.1"/>
    <property type="molecule type" value="Genomic_DNA"/>
</dbReference>
<dbReference type="AlphaFoldDB" id="A0A8D5FWY2"/>
<sequence>MTVRKTNLTDNDFTGEDIMTTSREQKRIWVDTDISIGHKSGIFHYCDVDDGYAAFLMNIVSILRIIIEHKQ</sequence>
<proteinExistence type="predicted"/>
<gene>
    <name evidence="1" type="ORF">DGMP_35540</name>
</gene>
<keyword evidence="2" id="KW-1185">Reference proteome</keyword>
<accession>A0A8D5FWY2</accession>
<name>A0A8D5FWY2_9BACT</name>
<evidence type="ECO:0000313" key="2">
    <source>
        <dbReference type="Proteomes" id="UP000826725"/>
    </source>
</evidence>
<evidence type="ECO:0000313" key="1">
    <source>
        <dbReference type="EMBL" id="BCL62861.1"/>
    </source>
</evidence>
<protein>
    <submittedName>
        <fullName evidence="1">Uncharacterized protein</fullName>
    </submittedName>
</protein>
<organism evidence="1 2">
    <name type="scientific">Desulfomarina profundi</name>
    <dbReference type="NCBI Taxonomy" id="2772557"/>
    <lineage>
        <taxon>Bacteria</taxon>
        <taxon>Pseudomonadati</taxon>
        <taxon>Thermodesulfobacteriota</taxon>
        <taxon>Desulfobulbia</taxon>
        <taxon>Desulfobulbales</taxon>
        <taxon>Desulfobulbaceae</taxon>
        <taxon>Desulfomarina</taxon>
    </lineage>
</organism>
<dbReference type="Proteomes" id="UP000826725">
    <property type="component" value="Chromosome"/>
</dbReference>
<reference evidence="1" key="1">
    <citation type="submission" date="2020-09" db="EMBL/GenBank/DDBJ databases">
        <title>Desulfogranum mesoprofundum gen. nov., sp. nov., a novel mesophilic, sulfate-reducing chemolithoautotroph isolated from a deep-sea hydrothermal vent chimney in the Suiyo Seamount.</title>
        <authorList>
            <person name="Hashimoto Y."/>
            <person name="Nakagawa S."/>
        </authorList>
    </citation>
    <scope>NUCLEOTIDE SEQUENCE</scope>
    <source>
        <strain evidence="1">KT2</strain>
    </source>
</reference>